<accession>A0ABW2HC47</accession>
<keyword evidence="2" id="KW-1185">Reference proteome</keyword>
<dbReference type="RefSeq" id="WP_262872360.1">
    <property type="nucleotide sequence ID" value="NZ_BAABKW010000008.1"/>
</dbReference>
<name>A0ABW2HC47_9MICO</name>
<dbReference type="EMBL" id="JBHTBE010000001">
    <property type="protein sequence ID" value="MFC7267408.1"/>
    <property type="molecule type" value="Genomic_DNA"/>
</dbReference>
<gene>
    <name evidence="1" type="ORF">ACFQRL_00400</name>
</gene>
<dbReference type="Proteomes" id="UP001596507">
    <property type="component" value="Unassembled WGS sequence"/>
</dbReference>
<evidence type="ECO:0000313" key="1">
    <source>
        <dbReference type="EMBL" id="MFC7267408.1"/>
    </source>
</evidence>
<proteinExistence type="predicted"/>
<evidence type="ECO:0000313" key="2">
    <source>
        <dbReference type="Proteomes" id="UP001596507"/>
    </source>
</evidence>
<protein>
    <submittedName>
        <fullName evidence="1">Uncharacterized protein</fullName>
    </submittedName>
</protein>
<comment type="caution">
    <text evidence="1">The sequence shown here is derived from an EMBL/GenBank/DDBJ whole genome shotgun (WGS) entry which is preliminary data.</text>
</comment>
<organism evidence="1 2">
    <name type="scientific">Microbacterium fluvii</name>
    <dbReference type="NCBI Taxonomy" id="415215"/>
    <lineage>
        <taxon>Bacteria</taxon>
        <taxon>Bacillati</taxon>
        <taxon>Actinomycetota</taxon>
        <taxon>Actinomycetes</taxon>
        <taxon>Micrococcales</taxon>
        <taxon>Microbacteriaceae</taxon>
        <taxon>Microbacterium</taxon>
    </lineage>
</organism>
<sequence length="153" mass="16393">MTSDTPNTDAALFRALRRTWETVDPVPADLVDRMIASVATADLTREYALLALVESASESAVRGDADMLTLQFSDGKTSVLVHVTPTESGGRRLDGWVDGSAAEIELIQDGGSQTTAPESGRFAFDEVPVGVARLRVVLAAEQDAELTTPRFEL</sequence>
<reference evidence="2" key="1">
    <citation type="journal article" date="2019" name="Int. J. Syst. Evol. Microbiol.">
        <title>The Global Catalogue of Microorganisms (GCM) 10K type strain sequencing project: providing services to taxonomists for standard genome sequencing and annotation.</title>
        <authorList>
            <consortium name="The Broad Institute Genomics Platform"/>
            <consortium name="The Broad Institute Genome Sequencing Center for Infectious Disease"/>
            <person name="Wu L."/>
            <person name="Ma J."/>
        </authorList>
    </citation>
    <scope>NUCLEOTIDE SEQUENCE [LARGE SCALE GENOMIC DNA]</scope>
    <source>
        <strain evidence="2">CGMCC 1.15772</strain>
    </source>
</reference>